<feature type="region of interest" description="Disordered" evidence="1">
    <location>
        <begin position="216"/>
        <end position="273"/>
    </location>
</feature>
<dbReference type="RefSeq" id="WP_406827138.1">
    <property type="nucleotide sequence ID" value="NZ_CP157485.1"/>
</dbReference>
<dbReference type="AlphaFoldDB" id="A0AAU7KAS2"/>
<sequence length="294" mass="31637">MLLDLGIDFKTNPMNPKKISLLIPLLISGSFLYAQEVEENIRMVKPFKADGIPNEWNEPLNQYNDATKLAFALANDDKNLYIIIESLDPQTTFSVLRGGITLNINTEGKKKDGMKLTFPLMERPPMPKDGEAHHALSSDQEMHDFAATNKSIRVSGFKNIADGELPAINQDGIETGMSIHPNRDLIYELSIPLAQLQVGLDLKKTIVYNIKINEPGKSGFKREASPEGGNRSGGRSGGRGGLGAGGMGTGGRGGMGGGGRMGGGGQRPMPGAEYSTKSADFWIKYKLAKGLGDS</sequence>
<protein>
    <recommendedName>
        <fullName evidence="3">DUF5117 domain-containing protein</fullName>
    </recommendedName>
</protein>
<feature type="compositionally biased region" description="Gly residues" evidence="1">
    <location>
        <begin position="230"/>
        <end position="266"/>
    </location>
</feature>
<evidence type="ECO:0000256" key="1">
    <source>
        <dbReference type="SAM" id="MobiDB-lite"/>
    </source>
</evidence>
<name>A0AAU7KAS2_9SPHI</name>
<reference evidence="2" key="1">
    <citation type="submission" date="2024-05" db="EMBL/GenBank/DDBJ databases">
        <authorList>
            <person name="Kim S."/>
            <person name="Heo J."/>
            <person name="Choi H."/>
            <person name="Choi Y."/>
            <person name="Kwon S.-W."/>
            <person name="Kim Y."/>
        </authorList>
    </citation>
    <scope>NUCLEOTIDE SEQUENCE</scope>
    <source>
        <strain evidence="2">KACC 23697</strain>
    </source>
</reference>
<dbReference type="EMBL" id="CP157485">
    <property type="protein sequence ID" value="XBO49831.1"/>
    <property type="molecule type" value="Genomic_DNA"/>
</dbReference>
<gene>
    <name evidence="2" type="ORF">ABEG20_09485</name>
</gene>
<evidence type="ECO:0008006" key="3">
    <source>
        <dbReference type="Google" id="ProtNLM"/>
    </source>
</evidence>
<evidence type="ECO:0000313" key="2">
    <source>
        <dbReference type="EMBL" id="XBO49831.1"/>
    </source>
</evidence>
<proteinExistence type="predicted"/>
<organism evidence="2">
    <name type="scientific">Pedobacter sp. KACC 23697</name>
    <dbReference type="NCBI Taxonomy" id="3149230"/>
    <lineage>
        <taxon>Bacteria</taxon>
        <taxon>Pseudomonadati</taxon>
        <taxon>Bacteroidota</taxon>
        <taxon>Sphingobacteriia</taxon>
        <taxon>Sphingobacteriales</taxon>
        <taxon>Sphingobacteriaceae</taxon>
        <taxon>Pedobacter</taxon>
    </lineage>
</organism>
<accession>A0AAU7KAS2</accession>